<reference evidence="1" key="2">
    <citation type="journal article" date="2015" name="Data Brief">
        <title>Shoot transcriptome of the giant reed, Arundo donax.</title>
        <authorList>
            <person name="Barrero R.A."/>
            <person name="Guerrero F.D."/>
            <person name="Moolhuijzen P."/>
            <person name="Goolsby J.A."/>
            <person name="Tidwell J."/>
            <person name="Bellgard S.E."/>
            <person name="Bellgard M.I."/>
        </authorList>
    </citation>
    <scope>NUCLEOTIDE SEQUENCE</scope>
    <source>
        <tissue evidence="1">Shoot tissue taken approximately 20 cm above the soil surface</tissue>
    </source>
</reference>
<organism evidence="1">
    <name type="scientific">Arundo donax</name>
    <name type="common">Giant reed</name>
    <name type="synonym">Donax arundinaceus</name>
    <dbReference type="NCBI Taxonomy" id="35708"/>
    <lineage>
        <taxon>Eukaryota</taxon>
        <taxon>Viridiplantae</taxon>
        <taxon>Streptophyta</taxon>
        <taxon>Embryophyta</taxon>
        <taxon>Tracheophyta</taxon>
        <taxon>Spermatophyta</taxon>
        <taxon>Magnoliopsida</taxon>
        <taxon>Liliopsida</taxon>
        <taxon>Poales</taxon>
        <taxon>Poaceae</taxon>
        <taxon>PACMAD clade</taxon>
        <taxon>Arundinoideae</taxon>
        <taxon>Arundineae</taxon>
        <taxon>Arundo</taxon>
    </lineage>
</organism>
<reference evidence="1" key="1">
    <citation type="submission" date="2014-09" db="EMBL/GenBank/DDBJ databases">
        <authorList>
            <person name="Magalhaes I.L.F."/>
            <person name="Oliveira U."/>
            <person name="Santos F.R."/>
            <person name="Vidigal T.H.D.A."/>
            <person name="Brescovit A.D."/>
            <person name="Santos A.J."/>
        </authorList>
    </citation>
    <scope>NUCLEOTIDE SEQUENCE</scope>
    <source>
        <tissue evidence="1">Shoot tissue taken approximately 20 cm above the soil surface</tissue>
    </source>
</reference>
<protein>
    <submittedName>
        <fullName evidence="1">Uncharacterized protein</fullName>
    </submittedName>
</protein>
<proteinExistence type="predicted"/>
<sequence>MTAGGNERCGTRRQPMRHQCHC</sequence>
<dbReference type="AlphaFoldDB" id="A0A0A9CAB8"/>
<evidence type="ECO:0000313" key="1">
    <source>
        <dbReference type="EMBL" id="JAD70350.1"/>
    </source>
</evidence>
<name>A0A0A9CAB8_ARUDO</name>
<dbReference type="EMBL" id="GBRH01227545">
    <property type="protein sequence ID" value="JAD70350.1"/>
    <property type="molecule type" value="Transcribed_RNA"/>
</dbReference>
<accession>A0A0A9CAB8</accession>